<dbReference type="PRINTS" id="PR00080">
    <property type="entry name" value="SDRFAMILY"/>
</dbReference>
<dbReference type="SUPFAM" id="SSF51735">
    <property type="entry name" value="NAD(P)-binding Rossmann-fold domains"/>
    <property type="match status" value="1"/>
</dbReference>
<dbReference type="PRINTS" id="PR00081">
    <property type="entry name" value="GDHRDH"/>
</dbReference>
<dbReference type="EMBL" id="AZHB01000007">
    <property type="protein sequence ID" value="OAA67677.1"/>
    <property type="molecule type" value="Genomic_DNA"/>
</dbReference>
<keyword evidence="2" id="KW-0560">Oxidoreductase</keyword>
<protein>
    <submittedName>
        <fullName evidence="4">Oxidoreductase, short-chain dehydrogenase/reductase family</fullName>
    </submittedName>
</protein>
<dbReference type="OrthoDB" id="47007at2759"/>
<dbReference type="Gene3D" id="3.40.50.720">
    <property type="entry name" value="NAD(P)-binding Rossmann-like Domain"/>
    <property type="match status" value="1"/>
</dbReference>
<dbReference type="Proteomes" id="UP000076744">
    <property type="component" value="Unassembled WGS sequence"/>
</dbReference>
<name>A0A167ZM12_CORFA</name>
<evidence type="ECO:0000313" key="5">
    <source>
        <dbReference type="Proteomes" id="UP000076744"/>
    </source>
</evidence>
<dbReference type="InterPro" id="IPR036291">
    <property type="entry name" value="NAD(P)-bd_dom_sf"/>
</dbReference>
<dbReference type="AlphaFoldDB" id="A0A167ZM12"/>
<evidence type="ECO:0000256" key="3">
    <source>
        <dbReference type="RuleBase" id="RU000363"/>
    </source>
</evidence>
<proteinExistence type="inferred from homology"/>
<evidence type="ECO:0000256" key="2">
    <source>
        <dbReference type="ARBA" id="ARBA00023002"/>
    </source>
</evidence>
<keyword evidence="5" id="KW-1185">Reference proteome</keyword>
<reference evidence="4 5" key="1">
    <citation type="journal article" date="2016" name="Genome Biol. Evol.">
        <title>Divergent and convergent evolution of fungal pathogenicity.</title>
        <authorList>
            <person name="Shang Y."/>
            <person name="Xiao G."/>
            <person name="Zheng P."/>
            <person name="Cen K."/>
            <person name="Zhan S."/>
            <person name="Wang C."/>
        </authorList>
    </citation>
    <scope>NUCLEOTIDE SEQUENCE [LARGE SCALE GENOMIC DNA]</scope>
    <source>
        <strain evidence="4 5">ARSEF 2679</strain>
    </source>
</reference>
<evidence type="ECO:0000313" key="4">
    <source>
        <dbReference type="EMBL" id="OAA67677.1"/>
    </source>
</evidence>
<dbReference type="CDD" id="cd05233">
    <property type="entry name" value="SDR_c"/>
    <property type="match status" value="1"/>
</dbReference>
<dbReference type="PANTHER" id="PTHR24321">
    <property type="entry name" value="DEHYDROGENASES, SHORT CHAIN"/>
    <property type="match status" value="1"/>
</dbReference>
<dbReference type="GO" id="GO:0016491">
    <property type="term" value="F:oxidoreductase activity"/>
    <property type="evidence" value="ECO:0007669"/>
    <property type="project" value="UniProtKB-KW"/>
</dbReference>
<comment type="similarity">
    <text evidence="1 3">Belongs to the short-chain dehydrogenases/reductases (SDR) family.</text>
</comment>
<dbReference type="InterPro" id="IPR002347">
    <property type="entry name" value="SDR_fam"/>
</dbReference>
<gene>
    <name evidence="4" type="ORF">ISF_03853</name>
</gene>
<sequence length="228" mass="24049">MSSRFLFERIGRQTAISFAVEGCTKIAITDSSSEGLTATKQSIEAVAPHASVLIVLSDVRLESDVESGVASAIEQFGRIDYAVNCASTAPEWPRATSTRPTFDDVMAVNARGVWLCGRAQARQMRTQEPLPTHDGRPGARGAIVNIASSLGISPIPGKTPYAASKAAMIQITKSDALDIPHDGDAVRGMPIPRKCSPQESADVILFIVSSKASFLQGAIISADGGHTI</sequence>
<organism evidence="4 5">
    <name type="scientific">Cordyceps fumosorosea (strain ARSEF 2679)</name>
    <name type="common">Isaria fumosorosea</name>
    <dbReference type="NCBI Taxonomy" id="1081104"/>
    <lineage>
        <taxon>Eukaryota</taxon>
        <taxon>Fungi</taxon>
        <taxon>Dikarya</taxon>
        <taxon>Ascomycota</taxon>
        <taxon>Pezizomycotina</taxon>
        <taxon>Sordariomycetes</taxon>
        <taxon>Hypocreomycetidae</taxon>
        <taxon>Hypocreales</taxon>
        <taxon>Cordycipitaceae</taxon>
        <taxon>Cordyceps</taxon>
    </lineage>
</organism>
<dbReference type="Pfam" id="PF00106">
    <property type="entry name" value="adh_short"/>
    <property type="match status" value="1"/>
</dbReference>
<dbReference type="GeneID" id="30020145"/>
<dbReference type="STRING" id="1081104.A0A167ZM12"/>
<accession>A0A167ZM12</accession>
<dbReference type="RefSeq" id="XP_018705666.1">
    <property type="nucleotide sequence ID" value="XM_018847459.1"/>
</dbReference>
<comment type="caution">
    <text evidence="4">The sequence shown here is derived from an EMBL/GenBank/DDBJ whole genome shotgun (WGS) entry which is preliminary data.</text>
</comment>
<evidence type="ECO:0000256" key="1">
    <source>
        <dbReference type="ARBA" id="ARBA00006484"/>
    </source>
</evidence>
<dbReference type="PANTHER" id="PTHR24321:SF12">
    <property type="entry name" value="SHORT-CHAIN DEHYDROGENASE_REDUCTASE FAMILY, PUTATIVE (AFU_ORTHOLOGUE AFUA_5G14340)-RELATED"/>
    <property type="match status" value="1"/>
</dbReference>